<reference evidence="8" key="1">
    <citation type="submission" date="2025-08" db="UniProtKB">
        <authorList>
            <consortium name="Ensembl"/>
        </authorList>
    </citation>
    <scope>IDENTIFICATION</scope>
</reference>
<dbReference type="GO" id="GO:0019882">
    <property type="term" value="P:antigen processing and presentation"/>
    <property type="evidence" value="ECO:0007669"/>
    <property type="project" value="InterPro"/>
</dbReference>
<organism evidence="8 9">
    <name type="scientific">Cyprinus carpio</name>
    <name type="common">Common carp</name>
    <dbReference type="NCBI Taxonomy" id="7962"/>
    <lineage>
        <taxon>Eukaryota</taxon>
        <taxon>Metazoa</taxon>
        <taxon>Chordata</taxon>
        <taxon>Craniata</taxon>
        <taxon>Vertebrata</taxon>
        <taxon>Euteleostomi</taxon>
        <taxon>Actinopterygii</taxon>
        <taxon>Neopterygii</taxon>
        <taxon>Teleostei</taxon>
        <taxon>Ostariophysi</taxon>
        <taxon>Cypriniformes</taxon>
        <taxon>Cyprinidae</taxon>
        <taxon>Cyprininae</taxon>
        <taxon>Cyprinus</taxon>
    </lineage>
</organism>
<dbReference type="GO" id="GO:0006955">
    <property type="term" value="P:immune response"/>
    <property type="evidence" value="ECO:0007669"/>
    <property type="project" value="InterPro"/>
</dbReference>
<proteinExistence type="predicted"/>
<evidence type="ECO:0000256" key="1">
    <source>
        <dbReference type="ARBA" id="ARBA00004479"/>
    </source>
</evidence>
<dbReference type="GO" id="GO:0042613">
    <property type="term" value="C:MHC class II protein complex"/>
    <property type="evidence" value="ECO:0007669"/>
    <property type="project" value="InterPro"/>
</dbReference>
<keyword evidence="6" id="KW-0732">Signal</keyword>
<dbReference type="PANTHER" id="PTHR19944">
    <property type="entry name" value="MHC CLASS II-RELATED"/>
    <property type="match status" value="1"/>
</dbReference>
<dbReference type="InterPro" id="IPR011162">
    <property type="entry name" value="MHC_I/II-like_Ag-recog"/>
</dbReference>
<dbReference type="SUPFAM" id="SSF48726">
    <property type="entry name" value="Immunoglobulin"/>
    <property type="match status" value="1"/>
</dbReference>
<feature type="chain" id="PRO_5034283746" description="Ig-like domain-containing protein" evidence="6">
    <location>
        <begin position="23"/>
        <end position="263"/>
    </location>
</feature>
<evidence type="ECO:0000256" key="4">
    <source>
        <dbReference type="ARBA" id="ARBA00023157"/>
    </source>
</evidence>
<keyword evidence="2" id="KW-0812">Transmembrane</keyword>
<protein>
    <recommendedName>
        <fullName evidence="7">Ig-like domain-containing protein</fullName>
    </recommendedName>
</protein>
<dbReference type="Proteomes" id="UP000694700">
    <property type="component" value="Unplaced"/>
</dbReference>
<dbReference type="Gene3D" id="2.60.40.10">
    <property type="entry name" value="Immunoglobulins"/>
    <property type="match status" value="1"/>
</dbReference>
<sequence length="263" mass="29750">MSLLKLLIFHPILMLCAFTGTGKYNETDDYSDMVFLLSYSFNKVVDLQFNSSVGKYVGFTEQGVKQAENANKDQARLQQEKAQVDTFCRHNAQIADSAVRDKTVKPMITLRSARQADGSRPAVLMCSAYEFYPKKIKVSWLRDGKEMTSDVTSTMELANGNWFYQIHSELEYTPKSGEKISCMVEHASFSKPMITDWDPSFPESERNKIAIGASGLVLGIIIAAQSRLILIPECLFTQTPPAFYRTFSPFSNLLSHWKGIYFQ</sequence>
<dbReference type="PANTHER" id="PTHR19944:SF99">
    <property type="entry name" value="HLA CLASS II HISTOCOMPATIBILITY ANTIGEN, DRB1 BETA CHAIN"/>
    <property type="match status" value="1"/>
</dbReference>
<keyword evidence="3" id="KW-0472">Membrane</keyword>
<evidence type="ECO:0000313" key="8">
    <source>
        <dbReference type="Ensembl" id="ENSCCRP00015078234.1"/>
    </source>
</evidence>
<evidence type="ECO:0000256" key="6">
    <source>
        <dbReference type="SAM" id="SignalP"/>
    </source>
</evidence>
<accession>A0A8C1XEV9</accession>
<evidence type="ECO:0000256" key="2">
    <source>
        <dbReference type="ARBA" id="ARBA00022692"/>
    </source>
</evidence>
<dbReference type="InterPro" id="IPR036179">
    <property type="entry name" value="Ig-like_dom_sf"/>
</dbReference>
<keyword evidence="3" id="KW-1133">Transmembrane helix</keyword>
<evidence type="ECO:0000313" key="9">
    <source>
        <dbReference type="Proteomes" id="UP000694700"/>
    </source>
</evidence>
<dbReference type="Gene3D" id="3.10.320.10">
    <property type="entry name" value="Class II Histocompatibility Antigen, M Beta Chain, Chain B, domain 1"/>
    <property type="match status" value="1"/>
</dbReference>
<dbReference type="InterPro" id="IPR014745">
    <property type="entry name" value="MHC_II_a/b_N"/>
</dbReference>
<dbReference type="Ensembl" id="ENSCCRT00015080795.1">
    <property type="protein sequence ID" value="ENSCCRP00015078234.1"/>
    <property type="gene ID" value="ENSCCRG00015031666.1"/>
</dbReference>
<dbReference type="Pfam" id="PF07654">
    <property type="entry name" value="C1-set"/>
    <property type="match status" value="1"/>
</dbReference>
<evidence type="ECO:0000256" key="5">
    <source>
        <dbReference type="ARBA" id="ARBA00023180"/>
    </source>
</evidence>
<dbReference type="SUPFAM" id="SSF54452">
    <property type="entry name" value="MHC antigen-recognition domain"/>
    <property type="match status" value="1"/>
</dbReference>
<keyword evidence="4" id="KW-1015">Disulfide bond</keyword>
<dbReference type="InterPro" id="IPR007110">
    <property type="entry name" value="Ig-like_dom"/>
</dbReference>
<keyword evidence="5" id="KW-0325">Glycoprotein</keyword>
<comment type="subcellular location">
    <subcellularLocation>
        <location evidence="1">Membrane</location>
        <topology evidence="1">Single-pass type I membrane protein</topology>
    </subcellularLocation>
</comment>
<dbReference type="InterPro" id="IPR050160">
    <property type="entry name" value="MHC/Immunoglobulin"/>
</dbReference>
<name>A0A8C1XEV9_CYPCA</name>
<evidence type="ECO:0000259" key="7">
    <source>
        <dbReference type="PROSITE" id="PS50835"/>
    </source>
</evidence>
<dbReference type="InterPro" id="IPR003597">
    <property type="entry name" value="Ig_C1-set"/>
</dbReference>
<dbReference type="SMART" id="SM00407">
    <property type="entry name" value="IGc1"/>
    <property type="match status" value="1"/>
</dbReference>
<dbReference type="Pfam" id="PF00969">
    <property type="entry name" value="MHC_II_beta"/>
    <property type="match status" value="1"/>
</dbReference>
<dbReference type="InterPro" id="IPR000353">
    <property type="entry name" value="MHC_II_b_N"/>
</dbReference>
<feature type="signal peptide" evidence="6">
    <location>
        <begin position="1"/>
        <end position="22"/>
    </location>
</feature>
<dbReference type="SMART" id="SM00921">
    <property type="entry name" value="MHC_II_beta"/>
    <property type="match status" value="1"/>
</dbReference>
<dbReference type="AlphaFoldDB" id="A0A8C1XEV9"/>
<evidence type="ECO:0000256" key="3">
    <source>
        <dbReference type="ARBA" id="ARBA00022989"/>
    </source>
</evidence>
<dbReference type="PROSITE" id="PS50835">
    <property type="entry name" value="IG_LIKE"/>
    <property type="match status" value="1"/>
</dbReference>
<feature type="domain" description="Ig-like" evidence="7">
    <location>
        <begin position="106"/>
        <end position="195"/>
    </location>
</feature>
<dbReference type="InterPro" id="IPR013783">
    <property type="entry name" value="Ig-like_fold"/>
</dbReference>